<dbReference type="InterPro" id="IPR036890">
    <property type="entry name" value="HATPase_C_sf"/>
</dbReference>
<evidence type="ECO:0000313" key="3">
    <source>
        <dbReference type="Proteomes" id="UP001182908"/>
    </source>
</evidence>
<dbReference type="Proteomes" id="UP001182908">
    <property type="component" value="Chromosome"/>
</dbReference>
<dbReference type="KEGG" id="mseb:RE474_05350"/>
<dbReference type="RefSeq" id="WP_309311943.1">
    <property type="nucleotide sequence ID" value="NZ_CP133592.1"/>
</dbReference>
<reference evidence="2 3" key="1">
    <citation type="submission" date="2023-08" db="EMBL/GenBank/DDBJ databases">
        <title>Methanolobus mangrovi sp. nov. and Methanolobus sediminis sp. nov, two novel methylotrophic methanogens isolated from mangrove sediments in China.</title>
        <authorList>
            <person name="Zhou J."/>
        </authorList>
    </citation>
    <scope>NUCLEOTIDE SEQUENCE [LARGE SCALE GENOMIC DNA]</scope>
    <source>
        <strain evidence="2 3">FTZ6</strain>
    </source>
</reference>
<evidence type="ECO:0000259" key="1">
    <source>
        <dbReference type="SMART" id="SM00387"/>
    </source>
</evidence>
<dbReference type="Pfam" id="PF02518">
    <property type="entry name" value="HATPase_c"/>
    <property type="match status" value="1"/>
</dbReference>
<sequence>MINITDKCIELKIEDDILIARKIARQEMADIGFGSADQTRMATAISELTRNVIKYAGHGVCHIVTESSSEEIRIKVEIEDYGPGIEDIDKAMEDGYTTGGGLGAGLPGAKRLVNDFSIESSPGYTKINLEMSRPNV</sequence>
<keyword evidence="3" id="KW-1185">Reference proteome</keyword>
<dbReference type="AlphaFoldDB" id="A0AA51UMU2"/>
<dbReference type="SMART" id="SM00387">
    <property type="entry name" value="HATPase_c"/>
    <property type="match status" value="1"/>
</dbReference>
<accession>A0AA51UMU2</accession>
<evidence type="ECO:0000313" key="2">
    <source>
        <dbReference type="EMBL" id="WMW26147.1"/>
    </source>
</evidence>
<feature type="domain" description="Histidine kinase/HSP90-like ATPase" evidence="1">
    <location>
        <begin position="36"/>
        <end position="135"/>
    </location>
</feature>
<keyword evidence="2" id="KW-0067">ATP-binding</keyword>
<protein>
    <submittedName>
        <fullName evidence="2">ATP-binding protein</fullName>
    </submittedName>
</protein>
<keyword evidence="2" id="KW-0547">Nucleotide-binding</keyword>
<dbReference type="GO" id="GO:0005524">
    <property type="term" value="F:ATP binding"/>
    <property type="evidence" value="ECO:0007669"/>
    <property type="project" value="UniProtKB-KW"/>
</dbReference>
<dbReference type="InterPro" id="IPR003594">
    <property type="entry name" value="HATPase_dom"/>
</dbReference>
<dbReference type="EMBL" id="CP133592">
    <property type="protein sequence ID" value="WMW26147.1"/>
    <property type="molecule type" value="Genomic_DNA"/>
</dbReference>
<gene>
    <name evidence="2" type="ORF">RE474_05350</name>
</gene>
<name>A0AA51UMU2_9EURY</name>
<dbReference type="GeneID" id="84232121"/>
<organism evidence="2 3">
    <name type="scientific">Methanolobus sediminis</name>
    <dbReference type="NCBI Taxonomy" id="3072978"/>
    <lineage>
        <taxon>Archaea</taxon>
        <taxon>Methanobacteriati</taxon>
        <taxon>Methanobacteriota</taxon>
        <taxon>Stenosarchaea group</taxon>
        <taxon>Methanomicrobia</taxon>
        <taxon>Methanosarcinales</taxon>
        <taxon>Methanosarcinaceae</taxon>
        <taxon>Methanolobus</taxon>
    </lineage>
</organism>
<dbReference type="Gene3D" id="3.30.565.10">
    <property type="entry name" value="Histidine kinase-like ATPase, C-terminal domain"/>
    <property type="match status" value="1"/>
</dbReference>
<proteinExistence type="predicted"/>
<dbReference type="SUPFAM" id="SSF55874">
    <property type="entry name" value="ATPase domain of HSP90 chaperone/DNA topoisomerase II/histidine kinase"/>
    <property type="match status" value="1"/>
</dbReference>